<dbReference type="InterPro" id="IPR025420">
    <property type="entry name" value="DUF4143"/>
</dbReference>
<dbReference type="PANTHER" id="PTHR43566:SF1">
    <property type="entry name" value="AAA+ ATPASE DOMAIN-CONTAINING PROTEIN"/>
    <property type="match status" value="1"/>
</dbReference>
<proteinExistence type="predicted"/>
<name>A0A2M6WW23_9BACT</name>
<feature type="non-terminal residue" evidence="3">
    <location>
        <position position="398"/>
    </location>
</feature>
<evidence type="ECO:0000259" key="1">
    <source>
        <dbReference type="Pfam" id="PF13173"/>
    </source>
</evidence>
<protein>
    <submittedName>
        <fullName evidence="3">ATPase</fullName>
    </submittedName>
</protein>
<dbReference type="AlphaFoldDB" id="A0A2M6WW23"/>
<dbReference type="EMBL" id="PFAA01000013">
    <property type="protein sequence ID" value="PIT96941.1"/>
    <property type="molecule type" value="Genomic_DNA"/>
</dbReference>
<dbReference type="SUPFAM" id="SSF52540">
    <property type="entry name" value="P-loop containing nucleoside triphosphate hydrolases"/>
    <property type="match status" value="1"/>
</dbReference>
<evidence type="ECO:0000259" key="2">
    <source>
        <dbReference type="Pfam" id="PF13635"/>
    </source>
</evidence>
<dbReference type="Gene3D" id="3.40.50.300">
    <property type="entry name" value="P-loop containing nucleotide triphosphate hydrolases"/>
    <property type="match status" value="1"/>
</dbReference>
<feature type="domain" description="AAA" evidence="1">
    <location>
        <begin position="17"/>
        <end position="145"/>
    </location>
</feature>
<accession>A0A2M6WW23</accession>
<organism evidence="3 4">
    <name type="scientific">Candidatus Campbellbacteria bacterium CG10_big_fil_rev_8_21_14_0_10_35_52</name>
    <dbReference type="NCBI Taxonomy" id="1974527"/>
    <lineage>
        <taxon>Bacteria</taxon>
        <taxon>Candidatus Campbelliibacteriota</taxon>
    </lineage>
</organism>
<dbReference type="PANTHER" id="PTHR43566">
    <property type="entry name" value="CONSERVED PROTEIN"/>
    <property type="match status" value="1"/>
</dbReference>
<dbReference type="InterPro" id="IPR027417">
    <property type="entry name" value="P-loop_NTPase"/>
</dbReference>
<comment type="caution">
    <text evidence="3">The sequence shown here is derived from an EMBL/GenBank/DDBJ whole genome shotgun (WGS) entry which is preliminary data.</text>
</comment>
<reference evidence="4" key="1">
    <citation type="submission" date="2017-09" db="EMBL/GenBank/DDBJ databases">
        <title>Depth-based differentiation of microbial function through sediment-hosted aquifers and enrichment of novel symbionts in the deep terrestrial subsurface.</title>
        <authorList>
            <person name="Probst A.J."/>
            <person name="Ladd B."/>
            <person name="Jarett J.K."/>
            <person name="Geller-Mcgrath D.E."/>
            <person name="Sieber C.M.K."/>
            <person name="Emerson J.B."/>
            <person name="Anantharaman K."/>
            <person name="Thomas B.C."/>
            <person name="Malmstrom R."/>
            <person name="Stieglmeier M."/>
            <person name="Klingl A."/>
            <person name="Woyke T."/>
            <person name="Ryan C.M."/>
            <person name="Banfield J.F."/>
        </authorList>
    </citation>
    <scope>NUCLEOTIDE SEQUENCE [LARGE SCALE GENOMIC DNA]</scope>
</reference>
<dbReference type="Pfam" id="PF13635">
    <property type="entry name" value="DUF4143"/>
    <property type="match status" value="1"/>
</dbReference>
<dbReference type="InterPro" id="IPR041682">
    <property type="entry name" value="AAA_14"/>
</dbReference>
<dbReference type="Pfam" id="PF13173">
    <property type="entry name" value="AAA_14"/>
    <property type="match status" value="1"/>
</dbReference>
<gene>
    <name evidence="3" type="ORF">COT82_00450</name>
</gene>
<evidence type="ECO:0000313" key="4">
    <source>
        <dbReference type="Proteomes" id="UP000230481"/>
    </source>
</evidence>
<feature type="domain" description="DUF4143" evidence="2">
    <location>
        <begin position="207"/>
        <end position="361"/>
    </location>
</feature>
<evidence type="ECO:0000313" key="3">
    <source>
        <dbReference type="EMBL" id="PIT96941.1"/>
    </source>
</evidence>
<dbReference type="Proteomes" id="UP000230481">
    <property type="component" value="Unassembled WGS sequence"/>
</dbReference>
<sequence length="398" mass="46491">MIKRSVFIDLKDHLSQKEISLIVGPRQVGKTTLMLLLKEYLELRGDKTLFLSMDFEDNAKFFSSQENLLKKLQLEFGNNKGYVFLDEIQKKENAGLFLKGVYDKNLPYKFIVSGSGSVELKEKVHESLAGRKLLFEVSPISFFEFVNFKTDYRYENKLNDFCSLEIEKVFVFLEDYMNFGGYPKVILSETMQEKTRTIDEIYRSYIEKDISYLMRVEKLDAFGSLIKILASQTGNILNYSELANTLDISLPTVKNYIWYLEKTFIIKKVTPFFRNARKEITKSPVVYFYDLGLRNYLMGNLGRVGETKEFGFLFQNFIFNSLNKIFKFSGAKINFWRTKEKAEVDFVASIGNKIVPIEVKYKEFKEPSIERSMRSFIKKYHPLTALVINKNLEENIAI</sequence>